<gene>
    <name evidence="2" type="ORF">NG653_09110</name>
</gene>
<keyword evidence="1" id="KW-1133">Transmembrane helix</keyword>
<dbReference type="EMBL" id="JAMXIB010000006">
    <property type="protein sequence ID" value="MCO5725011.1"/>
    <property type="molecule type" value="Genomic_DNA"/>
</dbReference>
<proteinExistence type="predicted"/>
<name>A0ABT1AYA0_9FLAO</name>
<keyword evidence="1" id="KW-0812">Transmembrane</keyword>
<dbReference type="Proteomes" id="UP001206312">
    <property type="component" value="Unassembled WGS sequence"/>
</dbReference>
<reference evidence="2 3" key="1">
    <citation type="submission" date="2022-06" db="EMBL/GenBank/DDBJ databases">
        <authorList>
            <person name="Xuan X."/>
        </authorList>
    </citation>
    <scope>NUCLEOTIDE SEQUENCE [LARGE SCALE GENOMIC DNA]</scope>
    <source>
        <strain evidence="2 3">2V75</strain>
    </source>
</reference>
<feature type="transmembrane region" description="Helical" evidence="1">
    <location>
        <begin position="12"/>
        <end position="33"/>
    </location>
</feature>
<comment type="caution">
    <text evidence="2">The sequence shown here is derived from an EMBL/GenBank/DDBJ whole genome shotgun (WGS) entry which is preliminary data.</text>
</comment>
<dbReference type="InterPro" id="IPR045749">
    <property type="entry name" value="DUF6090"/>
</dbReference>
<evidence type="ECO:0000256" key="1">
    <source>
        <dbReference type="SAM" id="Phobius"/>
    </source>
</evidence>
<dbReference type="Pfam" id="PF19578">
    <property type="entry name" value="DUF6090"/>
    <property type="match status" value="1"/>
</dbReference>
<keyword evidence="3" id="KW-1185">Reference proteome</keyword>
<evidence type="ECO:0000313" key="3">
    <source>
        <dbReference type="Proteomes" id="UP001206312"/>
    </source>
</evidence>
<organism evidence="2 3">
    <name type="scientific">Robiginitalea marina</name>
    <dbReference type="NCBI Taxonomy" id="2954105"/>
    <lineage>
        <taxon>Bacteria</taxon>
        <taxon>Pseudomonadati</taxon>
        <taxon>Bacteroidota</taxon>
        <taxon>Flavobacteriia</taxon>
        <taxon>Flavobacteriales</taxon>
        <taxon>Flavobacteriaceae</taxon>
        <taxon>Robiginitalea</taxon>
    </lineage>
</organism>
<dbReference type="RefSeq" id="WP_252741387.1">
    <property type="nucleotide sequence ID" value="NZ_JAMXIB010000006.1"/>
</dbReference>
<accession>A0ABT1AYA0</accession>
<sequence>METGKTGRYLTYAIGEIVLVVIGILIALQINNWNEIRKDKKKEAVFLEQIHVEFTENKAQFLRIKGFHEKSLSSCIWMISHQPFKTVALDSLRHHSLWSRVSYTYDPSQSSLKSLISTGAIDLIQDVALREVLIGWQDLVDDYLEEEKEMREFTVNYVVPFSIQHFKLYHEEERFDAVLNFDQKQLDQYLNLIARKKRILEEILGGFSDKMNGESQSELEKVMTAMDVILERTRNPN</sequence>
<keyword evidence="1" id="KW-0472">Membrane</keyword>
<protein>
    <submittedName>
        <fullName evidence="2">DUF6090 family protein</fullName>
    </submittedName>
</protein>
<evidence type="ECO:0000313" key="2">
    <source>
        <dbReference type="EMBL" id="MCO5725011.1"/>
    </source>
</evidence>